<proteinExistence type="predicted"/>
<evidence type="ECO:0000256" key="4">
    <source>
        <dbReference type="ARBA" id="ARBA00022840"/>
    </source>
</evidence>
<dbReference type="SUPFAM" id="SSF52540">
    <property type="entry name" value="P-loop containing nucleoside triphosphate hydrolases"/>
    <property type="match status" value="1"/>
</dbReference>
<keyword evidence="2 6" id="KW-0378">Hydrolase</keyword>
<evidence type="ECO:0000256" key="6">
    <source>
        <dbReference type="PROSITE-ProRule" id="PRU00560"/>
    </source>
</evidence>
<dbReference type="PANTHER" id="PTHR11070">
    <property type="entry name" value="UVRD / RECB / PCRA DNA HELICASE FAMILY MEMBER"/>
    <property type="match status" value="1"/>
</dbReference>
<feature type="binding site" evidence="6">
    <location>
        <begin position="24"/>
        <end position="31"/>
    </location>
    <ligand>
        <name>ATP</name>
        <dbReference type="ChEBI" id="CHEBI:30616"/>
    </ligand>
</feature>
<protein>
    <recommendedName>
        <fullName evidence="5">DNA 3'-5' helicase II</fullName>
    </recommendedName>
</protein>
<dbReference type="RefSeq" id="WP_247230301.1">
    <property type="nucleotide sequence ID" value="NZ_JALKHS010000006.1"/>
</dbReference>
<sequence>MIDGLSPEQREVVELPLAPLAVTACAGSGKTLTAIHRLAAMRSAFDDEHGLIALLSFSNVAVETFRAGYHDLMRAVGGHRRSMAVEIDTVDAFITCNVLRPHGHRTMNASRTPFLVEGGEAFLSSFKVYDGSISHPIRDLRARVNGPDFRFEVGRGSKFVPPANAKASIEKLGKSGAYTHDLGRYWVLRTLREQPDILRAFTRRYPHILVDEAQDISAEHQAILELLASKGCQLSLIGDVNQGIYDFSGADGKFLNDYHGTAGVTARRLTVNYRSIPAIVKVANALAGTNDVAHREAPDGFSGPHFITFKKGEEDKAIAAFASLCDRAKIDPKDAAIVCRSVDWSETWSGADSDQGQGVVRTFANAVLQRERQRRMGDAYNSCCVAIAGLLTDDQHDCLVHMKRPLDEHYRGIRRLIWDFVRDSDTGLPSGSLKALSEWHPLLLDRCKQLLQALSQDFGLTFCPTVGQRLAKKALKDSPLVIAPDLAAVHVPRFRVTTVHKVKGESIGAVLYAADKKHVRALLDGTKEELGRIGYVAATRARDLLVLAVPEAATKELEADLLKAGFQRASATVSVNAPRGPTNPIAKDAIDTSGMLIDFLETD</sequence>
<dbReference type="Proteomes" id="UP001203512">
    <property type="component" value="Unassembled WGS sequence"/>
</dbReference>
<dbReference type="Gene3D" id="3.40.50.300">
    <property type="entry name" value="P-loop containing nucleotide triphosphate hydrolases"/>
    <property type="match status" value="2"/>
</dbReference>
<evidence type="ECO:0000256" key="3">
    <source>
        <dbReference type="ARBA" id="ARBA00022806"/>
    </source>
</evidence>
<evidence type="ECO:0000256" key="1">
    <source>
        <dbReference type="ARBA" id="ARBA00022741"/>
    </source>
</evidence>
<dbReference type="InterPro" id="IPR027417">
    <property type="entry name" value="P-loop_NTPase"/>
</dbReference>
<dbReference type="PANTHER" id="PTHR11070:SF2">
    <property type="entry name" value="ATP-DEPENDENT DNA HELICASE SRS2"/>
    <property type="match status" value="1"/>
</dbReference>
<evidence type="ECO:0000313" key="9">
    <source>
        <dbReference type="Proteomes" id="UP001203512"/>
    </source>
</evidence>
<dbReference type="EMBL" id="JALKHS010000006">
    <property type="protein sequence ID" value="MCK0530710.1"/>
    <property type="molecule type" value="Genomic_DNA"/>
</dbReference>
<keyword evidence="3 6" id="KW-0347">Helicase</keyword>
<dbReference type="Pfam" id="PF00580">
    <property type="entry name" value="UvrD-helicase"/>
    <property type="match status" value="2"/>
</dbReference>
<reference evidence="8 9" key="1">
    <citation type="submission" date="2022-04" db="EMBL/GenBank/DDBJ databases">
        <authorList>
            <person name="Huq M.A."/>
        </authorList>
    </citation>
    <scope>NUCLEOTIDE SEQUENCE [LARGE SCALE GENOMIC DNA]</scope>
    <source>
        <strain evidence="8 9">MAH-33</strain>
    </source>
</reference>
<keyword evidence="9" id="KW-1185">Reference proteome</keyword>
<evidence type="ECO:0000256" key="5">
    <source>
        <dbReference type="ARBA" id="ARBA00034923"/>
    </source>
</evidence>
<comment type="caution">
    <text evidence="8">The sequence shown here is derived from an EMBL/GenBank/DDBJ whole genome shotgun (WGS) entry which is preliminary data.</text>
</comment>
<accession>A0ABT0DUB1</accession>
<evidence type="ECO:0000313" key="8">
    <source>
        <dbReference type="EMBL" id="MCK0530710.1"/>
    </source>
</evidence>
<name>A0ABT0DUB1_9SPHN</name>
<organism evidence="8 9">
    <name type="scientific">Sphingobium agri</name>
    <dbReference type="NCBI Taxonomy" id="2933566"/>
    <lineage>
        <taxon>Bacteria</taxon>
        <taxon>Pseudomonadati</taxon>
        <taxon>Pseudomonadota</taxon>
        <taxon>Alphaproteobacteria</taxon>
        <taxon>Sphingomonadales</taxon>
        <taxon>Sphingomonadaceae</taxon>
        <taxon>Sphingobium</taxon>
    </lineage>
</organism>
<dbReference type="InterPro" id="IPR014016">
    <property type="entry name" value="UvrD-like_ATP-bd"/>
</dbReference>
<dbReference type="PROSITE" id="PS51198">
    <property type="entry name" value="UVRD_HELICASE_ATP_BIND"/>
    <property type="match status" value="1"/>
</dbReference>
<evidence type="ECO:0000259" key="7">
    <source>
        <dbReference type="PROSITE" id="PS51198"/>
    </source>
</evidence>
<dbReference type="InterPro" id="IPR000212">
    <property type="entry name" value="DNA_helicase_UvrD/REP"/>
</dbReference>
<keyword evidence="1 6" id="KW-0547">Nucleotide-binding</keyword>
<evidence type="ECO:0000256" key="2">
    <source>
        <dbReference type="ARBA" id="ARBA00022801"/>
    </source>
</evidence>
<keyword evidence="4 6" id="KW-0067">ATP-binding</keyword>
<gene>
    <name evidence="8" type="ORF">MU848_03815</name>
</gene>
<feature type="domain" description="UvrD-like helicase ATP-binding" evidence="7">
    <location>
        <begin position="3"/>
        <end position="276"/>
    </location>
</feature>